<dbReference type="SUPFAM" id="SSF53300">
    <property type="entry name" value="vWA-like"/>
    <property type="match status" value="1"/>
</dbReference>
<comment type="caution">
    <text evidence="2">The sequence shown here is derived from an EMBL/GenBank/DDBJ whole genome shotgun (WGS) entry which is preliminary data.</text>
</comment>
<dbReference type="Pfam" id="PF01882">
    <property type="entry name" value="DUF58"/>
    <property type="match status" value="1"/>
</dbReference>
<dbReference type="RefSeq" id="WP_379904581.1">
    <property type="nucleotide sequence ID" value="NZ_JBHRTR010000034.1"/>
</dbReference>
<dbReference type="PANTHER" id="PTHR33608">
    <property type="entry name" value="BLL2464 PROTEIN"/>
    <property type="match status" value="1"/>
</dbReference>
<evidence type="ECO:0000259" key="1">
    <source>
        <dbReference type="Pfam" id="PF01882"/>
    </source>
</evidence>
<sequence>MAVAEARAARPAGPHLAWWGEDTGLAASLKELVALEGWTAGLTLPPVRQVLSRQAGAYRSPFRGRGMEFAEVRAYVPGDDVRSIDWKVTARRGRTHTKLFHEERDRPVLLFADLRPQMQFGSRLAFKSVVAARAAALAGWVALKQGDRIGGLVVAGGAHRELPPQRDRRQLMRLLHALSDATAPAGADSQDGEPLHRSLRRLRRVTRPGSLVLLFSDFHDLDAAAADELMRLGRHAEGMAFLVHDPLEAAAPRPGRYRVTEGGGGGALAVLRADDARWRRAYEGLFAARRQALAEACRKGGLAFRELSTVDDPAQALAGRPYRAIAGETLPGGAPS</sequence>
<accession>A0ABV7L5K5</accession>
<dbReference type="InterPro" id="IPR002881">
    <property type="entry name" value="DUF58"/>
</dbReference>
<dbReference type="PANTHER" id="PTHR33608:SF12">
    <property type="entry name" value="DUF58 DOMAIN-CONTAINING PROTEIN"/>
    <property type="match status" value="1"/>
</dbReference>
<evidence type="ECO:0000313" key="3">
    <source>
        <dbReference type="Proteomes" id="UP001595528"/>
    </source>
</evidence>
<dbReference type="Proteomes" id="UP001595528">
    <property type="component" value="Unassembled WGS sequence"/>
</dbReference>
<feature type="domain" description="DUF58" evidence="1">
    <location>
        <begin position="71"/>
        <end position="290"/>
    </location>
</feature>
<dbReference type="EMBL" id="JBHRTR010000034">
    <property type="protein sequence ID" value="MFC3229921.1"/>
    <property type="molecule type" value="Genomic_DNA"/>
</dbReference>
<name>A0ABV7L5K5_9PROT</name>
<protein>
    <submittedName>
        <fullName evidence="2">DUF58 domain-containing protein</fullName>
    </submittedName>
</protein>
<keyword evidence="3" id="KW-1185">Reference proteome</keyword>
<gene>
    <name evidence="2" type="ORF">ACFOGJ_21905</name>
</gene>
<organism evidence="2 3">
    <name type="scientific">Marinibaculum pumilum</name>
    <dbReference type="NCBI Taxonomy" id="1766165"/>
    <lineage>
        <taxon>Bacteria</taxon>
        <taxon>Pseudomonadati</taxon>
        <taxon>Pseudomonadota</taxon>
        <taxon>Alphaproteobacteria</taxon>
        <taxon>Rhodospirillales</taxon>
        <taxon>Rhodospirillaceae</taxon>
        <taxon>Marinibaculum</taxon>
    </lineage>
</organism>
<evidence type="ECO:0000313" key="2">
    <source>
        <dbReference type="EMBL" id="MFC3229921.1"/>
    </source>
</evidence>
<proteinExistence type="predicted"/>
<dbReference type="InterPro" id="IPR036465">
    <property type="entry name" value="vWFA_dom_sf"/>
</dbReference>
<reference evidence="3" key="1">
    <citation type="journal article" date="2019" name="Int. J. Syst. Evol. Microbiol.">
        <title>The Global Catalogue of Microorganisms (GCM) 10K type strain sequencing project: providing services to taxonomists for standard genome sequencing and annotation.</title>
        <authorList>
            <consortium name="The Broad Institute Genomics Platform"/>
            <consortium name="The Broad Institute Genome Sequencing Center for Infectious Disease"/>
            <person name="Wu L."/>
            <person name="Ma J."/>
        </authorList>
    </citation>
    <scope>NUCLEOTIDE SEQUENCE [LARGE SCALE GENOMIC DNA]</scope>
    <source>
        <strain evidence="3">KCTC 42964</strain>
    </source>
</reference>